<dbReference type="AlphaFoldDB" id="X0SVS7"/>
<reference evidence="1" key="1">
    <citation type="journal article" date="2014" name="Front. Microbiol.">
        <title>High frequency of phylogenetically diverse reductive dehalogenase-homologous genes in deep subseafloor sedimentary metagenomes.</title>
        <authorList>
            <person name="Kawai M."/>
            <person name="Futagami T."/>
            <person name="Toyoda A."/>
            <person name="Takaki Y."/>
            <person name="Nishi S."/>
            <person name="Hori S."/>
            <person name="Arai W."/>
            <person name="Tsubouchi T."/>
            <person name="Morono Y."/>
            <person name="Uchiyama I."/>
            <person name="Ito T."/>
            <person name="Fujiyama A."/>
            <person name="Inagaki F."/>
            <person name="Takami H."/>
        </authorList>
    </citation>
    <scope>NUCLEOTIDE SEQUENCE</scope>
    <source>
        <strain evidence="1">Expedition CK06-06</strain>
    </source>
</reference>
<evidence type="ECO:0000313" key="1">
    <source>
        <dbReference type="EMBL" id="GAF67915.1"/>
    </source>
</evidence>
<organism evidence="1">
    <name type="scientific">marine sediment metagenome</name>
    <dbReference type="NCBI Taxonomy" id="412755"/>
    <lineage>
        <taxon>unclassified sequences</taxon>
        <taxon>metagenomes</taxon>
        <taxon>ecological metagenomes</taxon>
    </lineage>
</organism>
<protein>
    <submittedName>
        <fullName evidence="1">Uncharacterized protein</fullName>
    </submittedName>
</protein>
<accession>X0SVS7</accession>
<name>X0SVS7_9ZZZZ</name>
<dbReference type="EMBL" id="BARS01007639">
    <property type="protein sequence ID" value="GAF67915.1"/>
    <property type="molecule type" value="Genomic_DNA"/>
</dbReference>
<proteinExistence type="predicted"/>
<gene>
    <name evidence="1" type="ORF">S01H1_14671</name>
</gene>
<comment type="caution">
    <text evidence="1">The sequence shown here is derived from an EMBL/GenBank/DDBJ whole genome shotgun (WGS) entry which is preliminary data.</text>
</comment>
<feature type="non-terminal residue" evidence="1">
    <location>
        <position position="35"/>
    </location>
</feature>
<sequence>MRRFLLTAPYFEVKEVAVQGNSRLSSDQILGWANV</sequence>